<dbReference type="InterPro" id="IPR016305">
    <property type="entry name" value="Mannose-6-P_Isomerase"/>
</dbReference>
<comment type="cofactor">
    <cofactor evidence="11">
        <name>Zn(2+)</name>
        <dbReference type="ChEBI" id="CHEBI:29105"/>
    </cofactor>
    <text evidence="11">Binds 1 zinc ion per subunit.</text>
</comment>
<name>A0A915P3J7_9BILA</name>
<dbReference type="InterPro" id="IPR001250">
    <property type="entry name" value="Man6P_Isoase-1"/>
</dbReference>
<dbReference type="PROSITE" id="PS00966">
    <property type="entry name" value="PMI_I_2"/>
    <property type="match status" value="1"/>
</dbReference>
<dbReference type="GO" id="GO:0004476">
    <property type="term" value="F:mannose-6-phosphate isomerase activity"/>
    <property type="evidence" value="ECO:0007669"/>
    <property type="project" value="UniProtKB-EC"/>
</dbReference>
<organism evidence="15 16">
    <name type="scientific">Meloidogyne floridensis</name>
    <dbReference type="NCBI Taxonomy" id="298350"/>
    <lineage>
        <taxon>Eukaryota</taxon>
        <taxon>Metazoa</taxon>
        <taxon>Ecdysozoa</taxon>
        <taxon>Nematoda</taxon>
        <taxon>Chromadorea</taxon>
        <taxon>Rhabditida</taxon>
        <taxon>Tylenchina</taxon>
        <taxon>Tylenchomorpha</taxon>
        <taxon>Tylenchoidea</taxon>
        <taxon>Meloidogynidae</taxon>
        <taxon>Meloidogyninae</taxon>
        <taxon>Meloidogyne</taxon>
    </lineage>
</organism>
<feature type="domain" description="Phosphomannose isomerase type I catalytic" evidence="13">
    <location>
        <begin position="1"/>
        <end position="124"/>
    </location>
</feature>
<evidence type="ECO:0000256" key="7">
    <source>
        <dbReference type="ARBA" id="ARBA00023235"/>
    </source>
</evidence>
<dbReference type="GO" id="GO:0005829">
    <property type="term" value="C:cytosol"/>
    <property type="evidence" value="ECO:0007669"/>
    <property type="project" value="TreeGrafter"/>
</dbReference>
<evidence type="ECO:0000256" key="1">
    <source>
        <dbReference type="ARBA" id="ARBA00000757"/>
    </source>
</evidence>
<feature type="binding site" evidence="11">
    <location>
        <position position="239"/>
    </location>
    <ligand>
        <name>Zn(2+)</name>
        <dbReference type="ChEBI" id="CHEBI:29105"/>
    </ligand>
</feature>
<evidence type="ECO:0000256" key="6">
    <source>
        <dbReference type="ARBA" id="ARBA00022833"/>
    </source>
</evidence>
<dbReference type="PANTHER" id="PTHR10309:SF0">
    <property type="entry name" value="MANNOSE-6-PHOSPHATE ISOMERASE"/>
    <property type="match status" value="1"/>
</dbReference>
<feature type="domain" description="Phosphomannose isomerase type I helical insertion" evidence="14">
    <location>
        <begin position="143"/>
        <end position="220"/>
    </location>
</feature>
<keyword evidence="6 11" id="KW-0862">Zinc</keyword>
<dbReference type="GO" id="GO:0009298">
    <property type="term" value="P:GDP-mannose biosynthetic process"/>
    <property type="evidence" value="ECO:0007669"/>
    <property type="project" value="InterPro"/>
</dbReference>
<dbReference type="WBParaSite" id="scf7180000422971.g9939">
    <property type="protein sequence ID" value="scf7180000422971.g9939"/>
    <property type="gene ID" value="scf7180000422971.g9939"/>
</dbReference>
<feature type="binding site" evidence="11">
    <location>
        <position position="108"/>
    </location>
    <ligand>
        <name>Zn(2+)</name>
        <dbReference type="ChEBI" id="CHEBI:29105"/>
    </ligand>
</feature>
<dbReference type="GO" id="GO:0005975">
    <property type="term" value="P:carbohydrate metabolic process"/>
    <property type="evidence" value="ECO:0007669"/>
    <property type="project" value="InterPro"/>
</dbReference>
<dbReference type="InterPro" id="IPR018050">
    <property type="entry name" value="Pmannose_isomerase-type1_CS"/>
</dbReference>
<keyword evidence="7" id="KW-0413">Isomerase</keyword>
<dbReference type="Gene3D" id="2.60.120.10">
    <property type="entry name" value="Jelly Rolls"/>
    <property type="match status" value="2"/>
</dbReference>
<dbReference type="InterPro" id="IPR046458">
    <property type="entry name" value="PMI_typeI_hel"/>
</dbReference>
<protein>
    <recommendedName>
        <fullName evidence="4">mannose-6-phosphate isomerase</fullName>
        <ecNumber evidence="4">5.3.1.8</ecNumber>
    </recommendedName>
    <alternativeName>
        <fullName evidence="8">Phosphohexomutase</fullName>
    </alternativeName>
    <alternativeName>
        <fullName evidence="9">Phosphomannose isomerase</fullName>
    </alternativeName>
</protein>
<dbReference type="InterPro" id="IPR014710">
    <property type="entry name" value="RmlC-like_jellyroll"/>
</dbReference>
<evidence type="ECO:0000259" key="13">
    <source>
        <dbReference type="Pfam" id="PF20511"/>
    </source>
</evidence>
<evidence type="ECO:0000256" key="3">
    <source>
        <dbReference type="ARBA" id="ARBA00010772"/>
    </source>
</evidence>
<reference evidence="16" key="1">
    <citation type="submission" date="2022-11" db="UniProtKB">
        <authorList>
            <consortium name="WormBaseParasite"/>
        </authorList>
    </citation>
    <scope>IDENTIFICATION</scope>
</reference>
<dbReference type="Gene3D" id="1.10.441.10">
    <property type="entry name" value="Phosphomannose Isomerase, domain 2"/>
    <property type="match status" value="1"/>
</dbReference>
<evidence type="ECO:0000313" key="15">
    <source>
        <dbReference type="Proteomes" id="UP000887560"/>
    </source>
</evidence>
<dbReference type="Proteomes" id="UP000887560">
    <property type="component" value="Unplaced"/>
</dbReference>
<dbReference type="PIRSF" id="PIRSF001480">
    <property type="entry name" value="Mannose-6-phosphate_isomerase"/>
    <property type="match status" value="1"/>
</dbReference>
<keyword evidence="5 11" id="KW-0479">Metal-binding</keyword>
<evidence type="ECO:0000259" key="14">
    <source>
        <dbReference type="Pfam" id="PF20512"/>
    </source>
</evidence>
<evidence type="ECO:0000256" key="12">
    <source>
        <dbReference type="RuleBase" id="RU004248"/>
    </source>
</evidence>
<comment type="pathway">
    <text evidence="2 12">Nucleotide-sugar biosynthesis; GDP-alpha-D-mannose biosynthesis; alpha-D-mannose 1-phosphate from D-fructose 6-phosphate: step 1/2.</text>
</comment>
<dbReference type="PRINTS" id="PR00714">
    <property type="entry name" value="MAN6PISMRASE"/>
</dbReference>
<dbReference type="GO" id="GO:0008270">
    <property type="term" value="F:zinc ion binding"/>
    <property type="evidence" value="ECO:0007669"/>
    <property type="project" value="InterPro"/>
</dbReference>
<dbReference type="Pfam" id="PF20512">
    <property type="entry name" value="PMI_typeI_hel"/>
    <property type="match status" value="1"/>
</dbReference>
<dbReference type="SUPFAM" id="SSF51182">
    <property type="entry name" value="RmlC-like cupins"/>
    <property type="match status" value="1"/>
</dbReference>
<evidence type="ECO:0000256" key="4">
    <source>
        <dbReference type="ARBA" id="ARBA00011956"/>
    </source>
</evidence>
<evidence type="ECO:0000256" key="5">
    <source>
        <dbReference type="ARBA" id="ARBA00022723"/>
    </source>
</evidence>
<sequence length="374" mass="42696">MQRLECTIQKYKWGKKGLDGLVAQLSGLIKVEEDESYAELWMGTHKNGPSKIKNEGILLSEYFEKNPKVLGEHEKKGLNFLFKVLSVGTIYLHSKDPKNYPDDNHKPELAIALTEFELLCGFRKPEEILSNIKLNKEIEEIIGEEEIKKFSIKNEEENKNSLKIIFTKIWTAPEEKIKLILNKILERISKKEEKTNIDNLIIRLNNQFPEDIGILAPLFLNYFTLKPGEATFLGPNEPHAYLFGDCVECMALSDNTIRAGLTPKFKDVQTLCENLTYKMSGPPIFESKKLANGIVEYSPPVEEFVQNVSILQSIQAASIIIIISGKAILILEKENLKEEIIKGDILFIPQLFEAKIEEKSEDFLAFRAFTPQFK</sequence>
<dbReference type="InterPro" id="IPR046457">
    <property type="entry name" value="PMI_typeI_cat"/>
</dbReference>
<evidence type="ECO:0000256" key="9">
    <source>
        <dbReference type="ARBA" id="ARBA00030762"/>
    </source>
</evidence>
<evidence type="ECO:0000313" key="16">
    <source>
        <dbReference type="WBParaSite" id="scf7180000422971.g9939"/>
    </source>
</evidence>
<dbReference type="PANTHER" id="PTHR10309">
    <property type="entry name" value="MANNOSE-6-PHOSPHATE ISOMERASE"/>
    <property type="match status" value="1"/>
</dbReference>
<evidence type="ECO:0000256" key="10">
    <source>
        <dbReference type="PIRSR" id="PIRSR001480-1"/>
    </source>
</evidence>
<dbReference type="CDD" id="cd07011">
    <property type="entry name" value="cupin_PMI_type_I_N"/>
    <property type="match status" value="1"/>
</dbReference>
<dbReference type="InterPro" id="IPR011051">
    <property type="entry name" value="RmlC_Cupin_sf"/>
</dbReference>
<comment type="similarity">
    <text evidence="3">Belongs to the mannose-6-phosphate isomerase type 1 family.</text>
</comment>
<dbReference type="NCBIfam" id="TIGR00218">
    <property type="entry name" value="manA"/>
    <property type="match status" value="1"/>
</dbReference>
<accession>A0A915P3J7</accession>
<dbReference type="PROSITE" id="PS00965">
    <property type="entry name" value="PMI_I_1"/>
    <property type="match status" value="1"/>
</dbReference>
<dbReference type="Pfam" id="PF20511">
    <property type="entry name" value="PMI_typeI_cat"/>
    <property type="match status" value="1"/>
</dbReference>
<evidence type="ECO:0000256" key="8">
    <source>
        <dbReference type="ARBA" id="ARBA00029741"/>
    </source>
</evidence>
<keyword evidence="15" id="KW-1185">Reference proteome</keyword>
<comment type="catalytic activity">
    <reaction evidence="1">
        <text>D-mannose 6-phosphate = D-fructose 6-phosphate</text>
        <dbReference type="Rhea" id="RHEA:12356"/>
        <dbReference type="ChEBI" id="CHEBI:58735"/>
        <dbReference type="ChEBI" id="CHEBI:61527"/>
        <dbReference type="EC" id="5.3.1.8"/>
    </reaction>
</comment>
<proteinExistence type="inferred from homology"/>
<feature type="active site" evidence="10">
    <location>
        <position position="258"/>
    </location>
</feature>
<dbReference type="AlphaFoldDB" id="A0A915P3J7"/>
<evidence type="ECO:0000256" key="2">
    <source>
        <dbReference type="ARBA" id="ARBA00004666"/>
    </source>
</evidence>
<evidence type="ECO:0000256" key="11">
    <source>
        <dbReference type="PIRSR" id="PIRSR001480-2"/>
    </source>
</evidence>
<dbReference type="EC" id="5.3.1.8" evidence="4"/>